<feature type="compositionally biased region" description="Polar residues" evidence="8">
    <location>
        <begin position="1"/>
        <end position="10"/>
    </location>
</feature>
<dbReference type="PANTHER" id="PTHR32234:SF3">
    <property type="entry name" value="SUPPRESSION OF COPPER SENSITIVITY PROTEIN"/>
    <property type="match status" value="1"/>
</dbReference>
<keyword evidence="3 9" id="KW-0812">Transmembrane</keyword>
<evidence type="ECO:0000256" key="3">
    <source>
        <dbReference type="ARBA" id="ARBA00022692"/>
    </source>
</evidence>
<keyword evidence="4" id="KW-0201">Cytochrome c-type biogenesis</keyword>
<feature type="domain" description="Thioredoxin" evidence="10">
    <location>
        <begin position="637"/>
        <end position="763"/>
    </location>
</feature>
<feature type="transmembrane region" description="Helical" evidence="9">
    <location>
        <begin position="50"/>
        <end position="70"/>
    </location>
</feature>
<dbReference type="InterPro" id="IPR003834">
    <property type="entry name" value="Cyt_c_assmbl_TM_dom"/>
</dbReference>
<feature type="region of interest" description="Disordered" evidence="8">
    <location>
        <begin position="333"/>
        <end position="358"/>
    </location>
</feature>
<feature type="transmembrane region" description="Helical" evidence="9">
    <location>
        <begin position="622"/>
        <end position="643"/>
    </location>
</feature>
<evidence type="ECO:0000256" key="2">
    <source>
        <dbReference type="ARBA" id="ARBA00022475"/>
    </source>
</evidence>
<dbReference type="PROSITE" id="PS51352">
    <property type="entry name" value="THIOREDOXIN_2"/>
    <property type="match status" value="1"/>
</dbReference>
<feature type="transmembrane region" description="Helical" evidence="9">
    <location>
        <begin position="454"/>
        <end position="475"/>
    </location>
</feature>
<evidence type="ECO:0000256" key="1">
    <source>
        <dbReference type="ARBA" id="ARBA00004651"/>
    </source>
</evidence>
<feature type="region of interest" description="Disordered" evidence="8">
    <location>
        <begin position="73"/>
        <end position="147"/>
    </location>
</feature>
<dbReference type="PANTHER" id="PTHR32234">
    <property type="entry name" value="THIOL:DISULFIDE INTERCHANGE PROTEIN DSBD"/>
    <property type="match status" value="1"/>
</dbReference>
<keyword evidence="6 9" id="KW-0472">Membrane</keyword>
<dbReference type="GO" id="GO:0017004">
    <property type="term" value="P:cytochrome complex assembly"/>
    <property type="evidence" value="ECO:0007669"/>
    <property type="project" value="UniProtKB-KW"/>
</dbReference>
<evidence type="ECO:0000256" key="4">
    <source>
        <dbReference type="ARBA" id="ARBA00022748"/>
    </source>
</evidence>
<evidence type="ECO:0000259" key="10">
    <source>
        <dbReference type="PROSITE" id="PS51352"/>
    </source>
</evidence>
<organism evidence="11 12">
    <name type="scientific">Solidesulfovibrio magneticus str. Maddingley MBC34</name>
    <dbReference type="NCBI Taxonomy" id="1206767"/>
    <lineage>
        <taxon>Bacteria</taxon>
        <taxon>Pseudomonadati</taxon>
        <taxon>Thermodesulfobacteriota</taxon>
        <taxon>Desulfovibrionia</taxon>
        <taxon>Desulfovibrionales</taxon>
        <taxon>Desulfovibrionaceae</taxon>
        <taxon>Solidesulfovibrio</taxon>
    </lineage>
</organism>
<feature type="transmembrane region" description="Helical" evidence="9">
    <location>
        <begin position="571"/>
        <end position="587"/>
    </location>
</feature>
<sequence length="774" mass="79244">MITRAASRSRSPGPGDAAHLADMAAPCVPAFGRPDQAVAGSTASRLRSPALALLALLCLALAGLPVRTAVAASGAPGKAGQPAAAATRAPGKAASSPEAAVAPAAPATSQPPMAAPAPSTVLPSAEAAAPQQSLSPPPAAAPGVAAPEAAASASPAAVGPDAASQEQLPAVLETALYRLPKGDPSGPMLAVLTLVSAPGWHAYAVGPAESGQSARAALAAGGTAAAALFPPGAPTPDPLEPEKTVLVYEGRTPIFVPLSAEAAASPLLSGEVRVFSCSDTSCWPSALSVALPLAGVDPAVLAPAEGQPWWPLYLALRNASLASPLTACPDPGLAASLHPTPPPAPAPAAPAPETPKLSPRSFTPALEVGGLLKAALLAFAAGFVLNFMPCVLPVVSLKLSGLLAISGEEGRQERRRILREHNFFFALGIVTYFLCLSLILGAFGMAWGEMFQSPALAIVAAVVLFALALSLFGVFHLPVVDLKITSGGRGHTRRGAFLTGALATLLATPCSGPFLGGVLAWTLLQPQHVIMTVFTAIGLGMASPYGVLAIWPRLVRLMPRPGAWMQGLERVMAFLLAGTCLYFLALLPPGRILPTLGAFWATAIGATLLGRMPHAQSAFRGLVMGVAALAVTGGGLAFALTYAPQAEAEWLAYTPESFTARLGQDNLVLDFTADWCPTCKLLERTVLTPPRVAQWGKRHKTVFMKVDLTRQTPPAMALLRALGSQSIPVAAFFPAGEQASRPLVLRDLFTASQFEQAMDEAFGPPHALPAASAE</sequence>
<dbReference type="PATRIC" id="fig|1206767.3.peg.3718"/>
<dbReference type="AlphaFoldDB" id="K6GKL4"/>
<evidence type="ECO:0000313" key="12">
    <source>
        <dbReference type="Proteomes" id="UP000006272"/>
    </source>
</evidence>
<dbReference type="SUPFAM" id="SSF52833">
    <property type="entry name" value="Thioredoxin-like"/>
    <property type="match status" value="1"/>
</dbReference>
<evidence type="ECO:0000256" key="6">
    <source>
        <dbReference type="ARBA" id="ARBA00023136"/>
    </source>
</evidence>
<dbReference type="InterPro" id="IPR017937">
    <property type="entry name" value="Thioredoxin_CS"/>
</dbReference>
<comment type="subcellular location">
    <subcellularLocation>
        <location evidence="1">Cell membrane</location>
        <topology evidence="1">Multi-pass membrane protein</topology>
    </subcellularLocation>
</comment>
<dbReference type="GO" id="GO:0005886">
    <property type="term" value="C:plasma membrane"/>
    <property type="evidence" value="ECO:0007669"/>
    <property type="project" value="UniProtKB-SubCell"/>
</dbReference>
<accession>K6GKL4</accession>
<feature type="transmembrane region" description="Helical" evidence="9">
    <location>
        <begin position="593"/>
        <end position="610"/>
    </location>
</feature>
<dbReference type="InterPro" id="IPR028250">
    <property type="entry name" value="DsbDN"/>
</dbReference>
<reference evidence="11 12" key="1">
    <citation type="submission" date="2012-07" db="EMBL/GenBank/DDBJ databases">
        <title>Draft genome sequence of Desulfovibrio magneticus str. Maddingley MBC34 obtained from a metagenomic sequence of a methanogenic enrichment isolated from coal-seam formation water in Victoria, Australia.</title>
        <authorList>
            <person name="Greenfield P."/>
            <person name="Hendry P."/>
            <person name="Li D."/>
            <person name="Rosewarne C.P."/>
            <person name="Tran-Dinh N."/>
            <person name="Elbourne L.D.H."/>
            <person name="Paulsen I.T."/>
            <person name="Midgley D.J."/>
        </authorList>
    </citation>
    <scope>NUCLEOTIDE SEQUENCE [LARGE SCALE GENOMIC DNA]</scope>
    <source>
        <strain evidence="12">Maddingley MBC34</strain>
    </source>
</reference>
<dbReference type="GO" id="GO:0015035">
    <property type="term" value="F:protein-disulfide reductase activity"/>
    <property type="evidence" value="ECO:0007669"/>
    <property type="project" value="TreeGrafter"/>
</dbReference>
<evidence type="ECO:0000256" key="5">
    <source>
        <dbReference type="ARBA" id="ARBA00022989"/>
    </source>
</evidence>
<dbReference type="GO" id="GO:0045454">
    <property type="term" value="P:cell redox homeostasis"/>
    <property type="evidence" value="ECO:0007669"/>
    <property type="project" value="TreeGrafter"/>
</dbReference>
<proteinExistence type="predicted"/>
<keyword evidence="5 9" id="KW-1133">Transmembrane helix</keyword>
<dbReference type="Gene3D" id="3.40.30.10">
    <property type="entry name" value="Glutaredoxin"/>
    <property type="match status" value="1"/>
</dbReference>
<dbReference type="Pfam" id="PF02683">
    <property type="entry name" value="DsbD_TM"/>
    <property type="match status" value="1"/>
</dbReference>
<dbReference type="Pfam" id="PF11412">
    <property type="entry name" value="DsbD_N"/>
    <property type="match status" value="1"/>
</dbReference>
<feature type="compositionally biased region" description="Low complexity" evidence="8">
    <location>
        <begin position="73"/>
        <end position="134"/>
    </location>
</feature>
<dbReference type="InterPro" id="IPR013766">
    <property type="entry name" value="Thioredoxin_domain"/>
</dbReference>
<dbReference type="Proteomes" id="UP000006272">
    <property type="component" value="Unassembled WGS sequence"/>
</dbReference>
<evidence type="ECO:0000256" key="7">
    <source>
        <dbReference type="ARBA" id="ARBA00023284"/>
    </source>
</evidence>
<feature type="transmembrane region" description="Helical" evidence="9">
    <location>
        <begin position="529"/>
        <end position="551"/>
    </location>
</feature>
<keyword evidence="7" id="KW-0676">Redox-active center</keyword>
<dbReference type="Pfam" id="PF13899">
    <property type="entry name" value="Thioredoxin_7"/>
    <property type="match status" value="1"/>
</dbReference>
<dbReference type="InterPro" id="IPR036249">
    <property type="entry name" value="Thioredoxin-like_sf"/>
</dbReference>
<dbReference type="PROSITE" id="PS00194">
    <property type="entry name" value="THIOREDOXIN_1"/>
    <property type="match status" value="1"/>
</dbReference>
<keyword evidence="2" id="KW-1003">Cell membrane</keyword>
<comment type="caution">
    <text evidence="11">The sequence shown here is derived from an EMBL/GenBank/DDBJ whole genome shotgun (WGS) entry which is preliminary data.</text>
</comment>
<feature type="compositionally biased region" description="Pro residues" evidence="8">
    <location>
        <begin position="339"/>
        <end position="353"/>
    </location>
</feature>
<dbReference type="EMBL" id="ALAO01000406">
    <property type="protein sequence ID" value="EKO37505.1"/>
    <property type="molecule type" value="Genomic_DNA"/>
</dbReference>
<evidence type="ECO:0000313" key="11">
    <source>
        <dbReference type="EMBL" id="EKO37505.1"/>
    </source>
</evidence>
<evidence type="ECO:0000256" key="9">
    <source>
        <dbReference type="SAM" id="Phobius"/>
    </source>
</evidence>
<feature type="transmembrane region" description="Helical" evidence="9">
    <location>
        <begin position="374"/>
        <end position="395"/>
    </location>
</feature>
<gene>
    <name evidence="11" type="ORF">B193_3821</name>
</gene>
<feature type="region of interest" description="Disordered" evidence="8">
    <location>
        <begin position="1"/>
        <end position="20"/>
    </location>
</feature>
<protein>
    <submittedName>
        <fullName evidence="11">Thiol:disulfide interchange protein</fullName>
    </submittedName>
</protein>
<name>K6GKL4_9BACT</name>
<feature type="transmembrane region" description="Helical" evidence="9">
    <location>
        <begin position="423"/>
        <end position="448"/>
    </location>
</feature>
<feature type="transmembrane region" description="Helical" evidence="9">
    <location>
        <begin position="496"/>
        <end position="523"/>
    </location>
</feature>
<evidence type="ECO:0000256" key="8">
    <source>
        <dbReference type="SAM" id="MobiDB-lite"/>
    </source>
</evidence>